<dbReference type="InterPro" id="IPR050204">
    <property type="entry name" value="AraC_XylS_family_regulators"/>
</dbReference>
<keyword evidence="6" id="KW-1185">Reference proteome</keyword>
<dbReference type="InterPro" id="IPR032783">
    <property type="entry name" value="AraC_lig"/>
</dbReference>
<protein>
    <submittedName>
        <fullName evidence="5">AraC-like DNA-binding protein</fullName>
    </submittedName>
</protein>
<gene>
    <name evidence="5" type="ORF">C8N24_0592</name>
</gene>
<dbReference type="SUPFAM" id="SSF46689">
    <property type="entry name" value="Homeodomain-like"/>
    <property type="match status" value="2"/>
</dbReference>
<keyword evidence="1" id="KW-0805">Transcription regulation</keyword>
<dbReference type="PROSITE" id="PS00041">
    <property type="entry name" value="HTH_ARAC_FAMILY_1"/>
    <property type="match status" value="1"/>
</dbReference>
<feature type="domain" description="HTH araC/xylS-type" evidence="4">
    <location>
        <begin position="203"/>
        <end position="302"/>
    </location>
</feature>
<sequence>MKRAYSFVILQDVDPLADLLARGRARGSVFAQTAVGADRGIEFGGRRRLAIHTLLDGDAWFERDGADAVALRAGDLILVPAGAPYRVVAQPGAPVRPHGTEAVAEAAHGRLLCGAYTLEAILSASLVDTLPALVPIRAAAAGPRVRLVLTLMREELAAPGPGTPAVLDRALDLLLALGLRAWFADPDATVPGWYAAMDDPVAGPAIAAMHADPSRAWTVPELAALAGVSRSAFAGRFAQVVGEAPIAYLTGWRMSIAAQALTDEPAATIATVAHRVGYENEYAFATAFRRHFGEPPGRWRRRV</sequence>
<keyword evidence="2 5" id="KW-0238">DNA-binding</keyword>
<evidence type="ECO:0000259" key="4">
    <source>
        <dbReference type="PROSITE" id="PS01124"/>
    </source>
</evidence>
<dbReference type="PANTHER" id="PTHR46796:SF13">
    <property type="entry name" value="HTH-TYPE TRANSCRIPTIONAL ACTIVATOR RHAS"/>
    <property type="match status" value="1"/>
</dbReference>
<keyword evidence="3" id="KW-0804">Transcription</keyword>
<dbReference type="EMBL" id="RBIL01000001">
    <property type="protein sequence ID" value="RKQ90779.1"/>
    <property type="molecule type" value="Genomic_DNA"/>
</dbReference>
<evidence type="ECO:0000313" key="5">
    <source>
        <dbReference type="EMBL" id="RKQ90779.1"/>
    </source>
</evidence>
<dbReference type="InterPro" id="IPR018060">
    <property type="entry name" value="HTH_AraC"/>
</dbReference>
<evidence type="ECO:0000313" key="6">
    <source>
        <dbReference type="Proteomes" id="UP000278962"/>
    </source>
</evidence>
<dbReference type="InterPro" id="IPR009057">
    <property type="entry name" value="Homeodomain-like_sf"/>
</dbReference>
<dbReference type="InterPro" id="IPR011051">
    <property type="entry name" value="RmlC_Cupin_sf"/>
</dbReference>
<proteinExistence type="predicted"/>
<organism evidence="5 6">
    <name type="scientific">Solirubrobacter pauli</name>
    <dbReference type="NCBI Taxonomy" id="166793"/>
    <lineage>
        <taxon>Bacteria</taxon>
        <taxon>Bacillati</taxon>
        <taxon>Actinomycetota</taxon>
        <taxon>Thermoleophilia</taxon>
        <taxon>Solirubrobacterales</taxon>
        <taxon>Solirubrobacteraceae</taxon>
        <taxon>Solirubrobacter</taxon>
    </lineage>
</organism>
<accession>A0A660L8E5</accession>
<dbReference type="AlphaFoldDB" id="A0A660L8E5"/>
<dbReference type="Pfam" id="PF12833">
    <property type="entry name" value="HTH_18"/>
    <property type="match status" value="1"/>
</dbReference>
<dbReference type="PANTHER" id="PTHR46796">
    <property type="entry name" value="HTH-TYPE TRANSCRIPTIONAL ACTIVATOR RHAS-RELATED"/>
    <property type="match status" value="1"/>
</dbReference>
<dbReference type="Proteomes" id="UP000278962">
    <property type="component" value="Unassembled WGS sequence"/>
</dbReference>
<dbReference type="Gene3D" id="1.10.10.60">
    <property type="entry name" value="Homeodomain-like"/>
    <property type="match status" value="2"/>
</dbReference>
<evidence type="ECO:0000256" key="2">
    <source>
        <dbReference type="ARBA" id="ARBA00023125"/>
    </source>
</evidence>
<dbReference type="Pfam" id="PF12852">
    <property type="entry name" value="Cupin_6"/>
    <property type="match status" value="1"/>
</dbReference>
<name>A0A660L8E5_9ACTN</name>
<dbReference type="PROSITE" id="PS01124">
    <property type="entry name" value="HTH_ARAC_FAMILY_2"/>
    <property type="match status" value="1"/>
</dbReference>
<reference evidence="5 6" key="1">
    <citation type="submission" date="2018-10" db="EMBL/GenBank/DDBJ databases">
        <title>Genomic Encyclopedia of Archaeal and Bacterial Type Strains, Phase II (KMG-II): from individual species to whole genera.</title>
        <authorList>
            <person name="Goeker M."/>
        </authorList>
    </citation>
    <scope>NUCLEOTIDE SEQUENCE [LARGE SCALE GENOMIC DNA]</scope>
    <source>
        <strain evidence="5 6">DSM 14954</strain>
    </source>
</reference>
<comment type="caution">
    <text evidence="5">The sequence shown here is derived from an EMBL/GenBank/DDBJ whole genome shotgun (WGS) entry which is preliminary data.</text>
</comment>
<dbReference type="PRINTS" id="PR00032">
    <property type="entry name" value="HTHARAC"/>
</dbReference>
<dbReference type="GO" id="GO:0003700">
    <property type="term" value="F:DNA-binding transcription factor activity"/>
    <property type="evidence" value="ECO:0007669"/>
    <property type="project" value="InterPro"/>
</dbReference>
<dbReference type="GO" id="GO:0043565">
    <property type="term" value="F:sequence-specific DNA binding"/>
    <property type="evidence" value="ECO:0007669"/>
    <property type="project" value="InterPro"/>
</dbReference>
<evidence type="ECO:0000256" key="1">
    <source>
        <dbReference type="ARBA" id="ARBA00023015"/>
    </source>
</evidence>
<dbReference type="SUPFAM" id="SSF51182">
    <property type="entry name" value="RmlC-like cupins"/>
    <property type="match status" value="1"/>
</dbReference>
<dbReference type="SMART" id="SM00342">
    <property type="entry name" value="HTH_ARAC"/>
    <property type="match status" value="1"/>
</dbReference>
<evidence type="ECO:0000256" key="3">
    <source>
        <dbReference type="ARBA" id="ARBA00023163"/>
    </source>
</evidence>
<dbReference type="InterPro" id="IPR018062">
    <property type="entry name" value="HTH_AraC-typ_CS"/>
</dbReference>
<dbReference type="InterPro" id="IPR020449">
    <property type="entry name" value="Tscrpt_reg_AraC-type_HTH"/>
</dbReference>